<organism evidence="1">
    <name type="scientific">uncultured Chthoniobacterales bacterium</name>
    <dbReference type="NCBI Taxonomy" id="1836801"/>
    <lineage>
        <taxon>Bacteria</taxon>
        <taxon>Pseudomonadati</taxon>
        <taxon>Verrucomicrobiota</taxon>
        <taxon>Spartobacteria</taxon>
        <taxon>Chthoniobacterales</taxon>
        <taxon>environmental samples</taxon>
    </lineage>
</organism>
<gene>
    <name evidence="1" type="ORF">AVDCRST_MAG42-960</name>
</gene>
<dbReference type="AlphaFoldDB" id="A0A6J4HMM4"/>
<dbReference type="EMBL" id="CADCTA010000048">
    <property type="protein sequence ID" value="CAA9228026.1"/>
    <property type="molecule type" value="Genomic_DNA"/>
</dbReference>
<evidence type="ECO:0000313" key="1">
    <source>
        <dbReference type="EMBL" id="CAA9228026.1"/>
    </source>
</evidence>
<reference evidence="1" key="1">
    <citation type="submission" date="2020-02" db="EMBL/GenBank/DDBJ databases">
        <authorList>
            <person name="Meier V. D."/>
        </authorList>
    </citation>
    <scope>NUCLEOTIDE SEQUENCE</scope>
    <source>
        <strain evidence="1">AVDCRST_MAG42</strain>
    </source>
</reference>
<name>A0A6J4HMM4_9BACT</name>
<sequence>MGRMIVNMRRLSWSYPPNDFSGCACAAVSRPIDAALRAANGVA</sequence>
<accession>A0A6J4HMM4</accession>
<proteinExistence type="predicted"/>
<protein>
    <submittedName>
        <fullName evidence="1">Uncharacterized protein</fullName>
    </submittedName>
</protein>